<reference evidence="3 4" key="1">
    <citation type="journal article" date="2021" name="G3 (Bethesda)">
        <title>Improved contiguity of the threespine stickleback genome using long-read sequencing.</title>
        <authorList>
            <person name="Nath S."/>
            <person name="Shaw D.E."/>
            <person name="White M.A."/>
        </authorList>
    </citation>
    <scope>NUCLEOTIDE SEQUENCE [LARGE SCALE GENOMIC DNA]</scope>
    <source>
        <strain evidence="3 4">Lake Benthic</strain>
    </source>
</reference>
<dbReference type="Pfam" id="PF10441">
    <property type="entry name" value="Urb2"/>
    <property type="match status" value="1"/>
</dbReference>
<keyword evidence="4" id="KW-1185">Reference proteome</keyword>
<sequence>MGVGRRVKWRPNSRRPTETRSSVRIAAFLPGKSQRGEKKREARTAGSPAAAMAAIYSGIHLKLKNPHTAWEDKLKLARFAWVSTQCLLPNKEQVLLDWCIHALTGWYNKKVDFSQNVLEGLWFYLDDLLHSRKLRSLLKHGKTISLRRNMAQLLLDRLQECASIGLKSVVCMSTVLSVCQGLLSSPALSSVFTTKYELILDLLAKLCSLACRELQQSLLTEPLMTESVTCQDELMTECLQPQPASDLESSLIVAVTKDSSDQPEFDANKSSPKPKENIHSANLFEVLLQVLSCYLSVQRQQANPNRVSTMVTNQLIQPLILLRHLLTSGDFARSLTHLRISQHLSRDIRIKIESILQLALFPSEHLTFYKEELLPSKEDSGKRGPGGGRGPLKPVSAILSKLNARGYCVASLHYSVKSNTLPLLFKFFLESYAKERGSEEAHRMLCFYFLARLVPALEVCLGEQLLSPANADRPASVSPEQTSPPLPLSSPESWSLALLAVESLLSQALSADIYNVAADRIRYEEVQFKFYRALGQMLFNQAQPRIPAWYRCLKMLLSLNHLILEPDVDQLLSSAWVNSGCMEARVQRARQLVVCSLLQTYTKLRQLPRLFSELLSVICQPALHGLQPLLLPESVSASLRTCVLDIPASQGLEICSLVLESIREYILPGLMREESETEKMEIDGEGNGKGENEEIKVALEREDASMKLFSLSHLLHVVLFSLKTLDGTSPLPVVRQGKGLMEAIQQVANELLLLLSIENKAGKANARSVKGTPRKGKRSFKEPERECKVGSLWEQNTQEAALLLTYTMVEVDTLFSIHCSKFTPLQTSASSDTEDDAAVLTHMQKLLSGEIVPVSLQPSCRPMSCLLLKLLTLQQMKKALLDTALLSKPGTAAQLNTAAQFILGKSELQSSPYGEQVWDGQIASVNASSYLVARWYLVTSNLPLIAPYLSGEDVGCVADLLVNSLLSRQADEGKGRRAGCLTVSLVSSQLLQSPVLAELPSLFSATMCSLTQRIVGVLKAAYVPKVCPTLLKFQEEEIGASASEREASQPLMATHREAIVEDILASSKTGEAFVFLSDTQSNKLVDLLQILSNLNPDGMNSEDLSSIFLLLSFMLTCTSSQLDQVDPPGSGDYALFLLKLLGVITRVLEGRNFQSVLKLIHGGTLLQASVSSLLWLSNNGRFRATGGSEWLDFIKAAQSFIRTFVQMIIIRNSSVRLNLDQFASYLTSKEMAKAQIVPSSSALADKPDPRACILSVHLLLASLTSFSQAMTSNLGRSKQLDQTLTQMIARTTASLGPAVESVLKPQTVGQSVIQPASILGQAFMVEVVTVMLDCELSSHSVGGANKQDDTQLPLSHVTLYRGFCQQIFKEISCAPRPLDFLVSSLHFLSAYYKAVEETSGEREETQGKEKKAGKKLDVLYMQILQNVHRLLTASWLSESDVGELKPALQELLRHLLEKSTTGRFNLLLLLIREGLVTGKLRAGNHREVLPATIITELLSCCQLPSPCTKALWLIAPQIISAMVFLVKSSAQDVSLTLPFTIPTVTSMTSLLRQGEGRITNPHHVILVLGALQLVPLNHLTPSVYQSAFLAVHEALFAIIQCHPQVMLTAAPSFLNIFYRLVASIMQEGRQRGDADTDGDVYLQCSRLIERMYSHIAATAESFTTLSAFMVAQYVTELQKVTLRPDVKLHLTEGIYRILDLCKEQDIKFLTAGLQMGVREVFNELYSSYTHYHKAQRQGEDKYTV</sequence>
<name>A0AAQ4QNB2_GASAC</name>
<reference evidence="3" key="2">
    <citation type="submission" date="2025-08" db="UniProtKB">
        <authorList>
            <consortium name="Ensembl"/>
        </authorList>
    </citation>
    <scope>IDENTIFICATION</scope>
</reference>
<feature type="domain" description="Nucleolar 27S pre-rRNA processing Urb2/Npa2 C-terminal" evidence="2">
    <location>
        <begin position="1546"/>
        <end position="1735"/>
    </location>
</feature>
<dbReference type="PANTHER" id="PTHR15682">
    <property type="entry name" value="UNHEALTHY RIBOSOME BIOGENESIS PROTEIN 2 HOMOLOG"/>
    <property type="match status" value="1"/>
</dbReference>
<dbReference type="GO" id="GO:0042254">
    <property type="term" value="P:ribosome biogenesis"/>
    <property type="evidence" value="ECO:0007669"/>
    <property type="project" value="TreeGrafter"/>
</dbReference>
<dbReference type="Proteomes" id="UP000007635">
    <property type="component" value="Chromosome II"/>
</dbReference>
<feature type="region of interest" description="Disordered" evidence="1">
    <location>
        <begin position="257"/>
        <end position="276"/>
    </location>
</feature>
<evidence type="ECO:0000313" key="3">
    <source>
        <dbReference type="Ensembl" id="ENSGACP00000052766.1"/>
    </source>
</evidence>
<dbReference type="GO" id="GO:1901796">
    <property type="term" value="P:regulation of signal transduction by p53 class mediator"/>
    <property type="evidence" value="ECO:0007669"/>
    <property type="project" value="Ensembl"/>
</dbReference>
<protein>
    <submittedName>
        <fullName evidence="3">URB2 ribosome biogenesis homolog</fullName>
    </submittedName>
</protein>
<feature type="region of interest" description="Disordered" evidence="1">
    <location>
        <begin position="1"/>
        <end position="21"/>
    </location>
</feature>
<dbReference type="PANTHER" id="PTHR15682:SF2">
    <property type="entry name" value="UNHEALTHY RIBOSOME BIOGENESIS PROTEIN 2 HOMOLOG"/>
    <property type="match status" value="1"/>
</dbReference>
<dbReference type="GO" id="GO:1902036">
    <property type="term" value="P:regulation of hematopoietic stem cell differentiation"/>
    <property type="evidence" value="ECO:0007669"/>
    <property type="project" value="Ensembl"/>
</dbReference>
<evidence type="ECO:0000256" key="1">
    <source>
        <dbReference type="SAM" id="MobiDB-lite"/>
    </source>
</evidence>
<dbReference type="InterPro" id="IPR018849">
    <property type="entry name" value="Urb2/Npa2_C"/>
</dbReference>
<organism evidence="3 4">
    <name type="scientific">Gasterosteus aculeatus aculeatus</name>
    <name type="common">three-spined stickleback</name>
    <dbReference type="NCBI Taxonomy" id="481459"/>
    <lineage>
        <taxon>Eukaryota</taxon>
        <taxon>Metazoa</taxon>
        <taxon>Chordata</taxon>
        <taxon>Craniata</taxon>
        <taxon>Vertebrata</taxon>
        <taxon>Euteleostomi</taxon>
        <taxon>Actinopterygii</taxon>
        <taxon>Neopterygii</taxon>
        <taxon>Teleostei</taxon>
        <taxon>Neoteleostei</taxon>
        <taxon>Acanthomorphata</taxon>
        <taxon>Eupercaria</taxon>
        <taxon>Perciformes</taxon>
        <taxon>Cottioidei</taxon>
        <taxon>Gasterosteales</taxon>
        <taxon>Gasterosteidae</taxon>
        <taxon>Gasterosteus</taxon>
    </lineage>
</organism>
<dbReference type="GO" id="GO:0005730">
    <property type="term" value="C:nucleolus"/>
    <property type="evidence" value="ECO:0007669"/>
    <property type="project" value="TreeGrafter"/>
</dbReference>
<proteinExistence type="predicted"/>
<evidence type="ECO:0000259" key="2">
    <source>
        <dbReference type="Pfam" id="PF10441"/>
    </source>
</evidence>
<accession>A0AAQ4QNB2</accession>
<reference evidence="3" key="3">
    <citation type="submission" date="2025-09" db="UniProtKB">
        <authorList>
            <consortium name="Ensembl"/>
        </authorList>
    </citation>
    <scope>IDENTIFICATION</scope>
</reference>
<dbReference type="Ensembl" id="ENSGACT00000051186.1">
    <property type="protein sequence ID" value="ENSGACP00000052766.1"/>
    <property type="gene ID" value="ENSGACG00000033095.1"/>
</dbReference>
<dbReference type="InterPro" id="IPR052609">
    <property type="entry name" value="Ribosome_Biogenesis_Reg"/>
</dbReference>
<dbReference type="GeneTree" id="ENSGT00390000009258"/>
<evidence type="ECO:0000313" key="4">
    <source>
        <dbReference type="Proteomes" id="UP000007635"/>
    </source>
</evidence>
<feature type="compositionally biased region" description="Basic residues" evidence="1">
    <location>
        <begin position="1"/>
        <end position="13"/>
    </location>
</feature>